<dbReference type="GO" id="GO:0008914">
    <property type="term" value="F:leucyl-tRNA--protein transferase activity"/>
    <property type="evidence" value="ECO:0007669"/>
    <property type="project" value="UniProtKB-EC"/>
</dbReference>
<keyword evidence="6" id="KW-1185">Reference proteome</keyword>
<dbReference type="HAMAP" id="MF_00688">
    <property type="entry name" value="Leu_Phe_trans"/>
    <property type="match status" value="1"/>
</dbReference>
<proteinExistence type="inferred from homology"/>
<comment type="catalytic activity">
    <reaction evidence="4">
        <text>N-terminal L-lysyl-[protein] + L-leucyl-tRNA(Leu) = N-terminal L-leucyl-L-lysyl-[protein] + tRNA(Leu) + H(+)</text>
        <dbReference type="Rhea" id="RHEA:12340"/>
        <dbReference type="Rhea" id="RHEA-COMP:9613"/>
        <dbReference type="Rhea" id="RHEA-COMP:9622"/>
        <dbReference type="Rhea" id="RHEA-COMP:12670"/>
        <dbReference type="Rhea" id="RHEA-COMP:12671"/>
        <dbReference type="ChEBI" id="CHEBI:15378"/>
        <dbReference type="ChEBI" id="CHEBI:65249"/>
        <dbReference type="ChEBI" id="CHEBI:78442"/>
        <dbReference type="ChEBI" id="CHEBI:78494"/>
        <dbReference type="ChEBI" id="CHEBI:133043"/>
        <dbReference type="EC" id="2.3.2.6"/>
    </reaction>
</comment>
<evidence type="ECO:0000256" key="1">
    <source>
        <dbReference type="ARBA" id="ARBA00022490"/>
    </source>
</evidence>
<evidence type="ECO:0000256" key="4">
    <source>
        <dbReference type="HAMAP-Rule" id="MF_00688"/>
    </source>
</evidence>
<comment type="catalytic activity">
    <reaction evidence="4">
        <text>L-phenylalanyl-tRNA(Phe) + an N-terminal L-alpha-aminoacyl-[protein] = an N-terminal L-phenylalanyl-L-alpha-aminoacyl-[protein] + tRNA(Phe)</text>
        <dbReference type="Rhea" id="RHEA:43632"/>
        <dbReference type="Rhea" id="RHEA-COMP:9668"/>
        <dbReference type="Rhea" id="RHEA-COMP:9699"/>
        <dbReference type="Rhea" id="RHEA-COMP:10636"/>
        <dbReference type="Rhea" id="RHEA-COMP:10637"/>
        <dbReference type="ChEBI" id="CHEBI:78442"/>
        <dbReference type="ChEBI" id="CHEBI:78531"/>
        <dbReference type="ChEBI" id="CHEBI:78597"/>
        <dbReference type="ChEBI" id="CHEBI:83561"/>
        <dbReference type="EC" id="2.3.2.6"/>
    </reaction>
</comment>
<dbReference type="PANTHER" id="PTHR30098">
    <property type="entry name" value="LEUCYL/PHENYLALANYL-TRNA--PROTEIN TRANSFERASE"/>
    <property type="match status" value="1"/>
</dbReference>
<evidence type="ECO:0000313" key="6">
    <source>
        <dbReference type="Proteomes" id="UP001597304"/>
    </source>
</evidence>
<name>A0ABW4KV84_9BURK</name>
<dbReference type="Gene3D" id="3.40.630.70">
    <property type="entry name" value="Leucyl/phenylalanyl-tRNA-protein transferase, C-terminal domain"/>
    <property type="match status" value="1"/>
</dbReference>
<dbReference type="InterPro" id="IPR004616">
    <property type="entry name" value="Leu/Phe-tRNA_Trfase"/>
</dbReference>
<accession>A0ABW4KV84</accession>
<dbReference type="NCBIfam" id="TIGR00667">
    <property type="entry name" value="aat"/>
    <property type="match status" value="1"/>
</dbReference>
<dbReference type="SUPFAM" id="SSF55729">
    <property type="entry name" value="Acyl-CoA N-acyltransferases (Nat)"/>
    <property type="match status" value="1"/>
</dbReference>
<keyword evidence="1 4" id="KW-0963">Cytoplasm</keyword>
<comment type="subcellular location">
    <subcellularLocation>
        <location evidence="4">Cytoplasm</location>
    </subcellularLocation>
</comment>
<comment type="catalytic activity">
    <reaction evidence="4">
        <text>N-terminal L-arginyl-[protein] + L-leucyl-tRNA(Leu) = N-terminal L-leucyl-L-arginyl-[protein] + tRNA(Leu) + H(+)</text>
        <dbReference type="Rhea" id="RHEA:50416"/>
        <dbReference type="Rhea" id="RHEA-COMP:9613"/>
        <dbReference type="Rhea" id="RHEA-COMP:9622"/>
        <dbReference type="Rhea" id="RHEA-COMP:12672"/>
        <dbReference type="Rhea" id="RHEA-COMP:12673"/>
        <dbReference type="ChEBI" id="CHEBI:15378"/>
        <dbReference type="ChEBI" id="CHEBI:64719"/>
        <dbReference type="ChEBI" id="CHEBI:78442"/>
        <dbReference type="ChEBI" id="CHEBI:78494"/>
        <dbReference type="ChEBI" id="CHEBI:133044"/>
        <dbReference type="EC" id="2.3.2.6"/>
    </reaction>
</comment>
<dbReference type="Gene3D" id="3.30.70.3550">
    <property type="entry name" value="Leucyl/phenylalanyl-tRNA-protein transferase, N-terminal domain"/>
    <property type="match status" value="1"/>
</dbReference>
<evidence type="ECO:0000256" key="3">
    <source>
        <dbReference type="ARBA" id="ARBA00023315"/>
    </source>
</evidence>
<evidence type="ECO:0000313" key="5">
    <source>
        <dbReference type="EMBL" id="MFD1711012.1"/>
    </source>
</evidence>
<protein>
    <recommendedName>
        <fullName evidence="4">Leucyl/phenylalanyl-tRNA--protein transferase</fullName>
        <ecNumber evidence="4">2.3.2.6</ecNumber>
    </recommendedName>
    <alternativeName>
        <fullName evidence="4">L/F-transferase</fullName>
    </alternativeName>
    <alternativeName>
        <fullName evidence="4">Leucyltransferase</fullName>
    </alternativeName>
    <alternativeName>
        <fullName evidence="4">Phenyalanyltransferase</fullName>
    </alternativeName>
</protein>
<evidence type="ECO:0000256" key="2">
    <source>
        <dbReference type="ARBA" id="ARBA00022679"/>
    </source>
</evidence>
<gene>
    <name evidence="4 5" type="primary">aat</name>
    <name evidence="5" type="ORF">ACFSF0_10370</name>
</gene>
<dbReference type="PANTHER" id="PTHR30098:SF2">
    <property type="entry name" value="LEUCYL_PHENYLALANYL-TRNA--PROTEIN TRANSFERASE"/>
    <property type="match status" value="1"/>
</dbReference>
<dbReference type="InterPro" id="IPR042221">
    <property type="entry name" value="Leu/Phe-tRNA_Trfase_N"/>
</dbReference>
<comment type="function">
    <text evidence="4">Functions in the N-end rule pathway of protein degradation where it conjugates Leu, Phe and, less efficiently, Met from aminoacyl-tRNAs to the N-termini of proteins containing an N-terminal arginine or lysine.</text>
</comment>
<reference evidence="6" key="1">
    <citation type="journal article" date="2019" name="Int. J. Syst. Evol. Microbiol.">
        <title>The Global Catalogue of Microorganisms (GCM) 10K type strain sequencing project: providing services to taxonomists for standard genome sequencing and annotation.</title>
        <authorList>
            <consortium name="The Broad Institute Genomics Platform"/>
            <consortium name="The Broad Institute Genome Sequencing Center for Infectious Disease"/>
            <person name="Wu L."/>
            <person name="Ma J."/>
        </authorList>
    </citation>
    <scope>NUCLEOTIDE SEQUENCE [LARGE SCALE GENOMIC DNA]</scope>
    <source>
        <strain evidence="6">LMG 29247</strain>
    </source>
</reference>
<keyword evidence="2 4" id="KW-0808">Transferase</keyword>
<dbReference type="InterPro" id="IPR016181">
    <property type="entry name" value="Acyl_CoA_acyltransferase"/>
</dbReference>
<organism evidence="5 6">
    <name type="scientific">Ottowia flava</name>
    <dbReference type="NCBI Taxonomy" id="2675430"/>
    <lineage>
        <taxon>Bacteria</taxon>
        <taxon>Pseudomonadati</taxon>
        <taxon>Pseudomonadota</taxon>
        <taxon>Betaproteobacteria</taxon>
        <taxon>Burkholderiales</taxon>
        <taxon>Comamonadaceae</taxon>
        <taxon>Ottowia</taxon>
    </lineage>
</organism>
<comment type="caution">
    <text evidence="5">The sequence shown here is derived from an EMBL/GenBank/DDBJ whole genome shotgun (WGS) entry which is preliminary data.</text>
</comment>
<dbReference type="EMBL" id="JBHUEJ010000019">
    <property type="protein sequence ID" value="MFD1711012.1"/>
    <property type="molecule type" value="Genomic_DNA"/>
</dbReference>
<dbReference type="Pfam" id="PF03588">
    <property type="entry name" value="Leu_Phe_trans"/>
    <property type="match status" value="1"/>
</dbReference>
<dbReference type="EC" id="2.3.2.6" evidence="4"/>
<keyword evidence="3 4" id="KW-0012">Acyltransferase</keyword>
<sequence length="250" mass="26896">MPALTVLRAGDAFPPVAQAWGPETSAPGLVAAGGELDVATLRAAYSATVFPWFSEGEPILWWSPDPRMVLRVNAFRLHRSLRKAIERFRADPACEIRFDTAFDAVVGACSAAARPGQEGTWIGPDMRRAYGELHRAGYAHSVEAWVGGELVAGLYGVGIGHAVFGESMFTRVPDGSKIALAALVAWCIHHGVPQIDCQQNTPHLAFMGAGEVPRAEFAAAVSELAGRPSPPWKFDPVYWNVLLPPRSAAR</sequence>
<comment type="similarity">
    <text evidence="4">Belongs to the L/F-transferase family.</text>
</comment>
<dbReference type="RefSeq" id="WP_147911484.1">
    <property type="nucleotide sequence ID" value="NZ_JBHUEJ010000019.1"/>
</dbReference>
<dbReference type="InterPro" id="IPR042203">
    <property type="entry name" value="Leu/Phe-tRNA_Trfase_C"/>
</dbReference>
<dbReference type="Proteomes" id="UP001597304">
    <property type="component" value="Unassembled WGS sequence"/>
</dbReference>